<comment type="caution">
    <text evidence="4">The sequence shown here is derived from an EMBL/GenBank/DDBJ whole genome shotgun (WGS) entry which is preliminary data.</text>
</comment>
<keyword evidence="1" id="KW-0862">Zinc</keyword>
<dbReference type="InterPro" id="IPR001878">
    <property type="entry name" value="Znf_CCHC"/>
</dbReference>
<keyword evidence="1" id="KW-0479">Metal-binding</keyword>
<name>A0A6A3JEB6_9STRA</name>
<evidence type="ECO:0000256" key="1">
    <source>
        <dbReference type="PROSITE-ProRule" id="PRU00047"/>
    </source>
</evidence>
<feature type="region of interest" description="Disordered" evidence="2">
    <location>
        <begin position="216"/>
        <end position="239"/>
    </location>
</feature>
<keyword evidence="1" id="KW-0863">Zinc-finger</keyword>
<evidence type="ECO:0000259" key="3">
    <source>
        <dbReference type="PROSITE" id="PS50158"/>
    </source>
</evidence>
<evidence type="ECO:0000313" key="7">
    <source>
        <dbReference type="Proteomes" id="UP000435112"/>
    </source>
</evidence>
<dbReference type="PROSITE" id="PS50158">
    <property type="entry name" value="ZF_CCHC"/>
    <property type="match status" value="1"/>
</dbReference>
<dbReference type="AlphaFoldDB" id="A0A6A3JEB6"/>
<dbReference type="OrthoDB" id="103662at2759"/>
<dbReference type="Proteomes" id="UP000434957">
    <property type="component" value="Unassembled WGS sequence"/>
</dbReference>
<feature type="domain" description="CCHC-type" evidence="3">
    <location>
        <begin position="205"/>
        <end position="220"/>
    </location>
</feature>
<evidence type="ECO:0000313" key="5">
    <source>
        <dbReference type="EMBL" id="KAE9299400.1"/>
    </source>
</evidence>
<proteinExistence type="predicted"/>
<dbReference type="InterPro" id="IPR036875">
    <property type="entry name" value="Znf_CCHC_sf"/>
</dbReference>
<accession>A0A6A3JEB6</accession>
<evidence type="ECO:0000313" key="4">
    <source>
        <dbReference type="EMBL" id="KAE8989863.1"/>
    </source>
</evidence>
<dbReference type="EMBL" id="QXFU01002141">
    <property type="protein sequence ID" value="KAE8989863.1"/>
    <property type="molecule type" value="Genomic_DNA"/>
</dbReference>
<evidence type="ECO:0000256" key="2">
    <source>
        <dbReference type="SAM" id="MobiDB-lite"/>
    </source>
</evidence>
<protein>
    <recommendedName>
        <fullName evidence="3">CCHC-type domain-containing protein</fullName>
    </recommendedName>
</protein>
<dbReference type="GO" id="GO:0008270">
    <property type="term" value="F:zinc ion binding"/>
    <property type="evidence" value="ECO:0007669"/>
    <property type="project" value="UniProtKB-KW"/>
</dbReference>
<dbReference type="SUPFAM" id="SSF57756">
    <property type="entry name" value="Retrovirus zinc finger-like domains"/>
    <property type="match status" value="1"/>
</dbReference>
<dbReference type="GO" id="GO:0003676">
    <property type="term" value="F:nucleic acid binding"/>
    <property type="evidence" value="ECO:0007669"/>
    <property type="project" value="InterPro"/>
</dbReference>
<dbReference type="Proteomes" id="UP000435112">
    <property type="component" value="Unassembled WGS sequence"/>
</dbReference>
<organism evidence="4 7">
    <name type="scientific">Phytophthora rubi</name>
    <dbReference type="NCBI Taxonomy" id="129364"/>
    <lineage>
        <taxon>Eukaryota</taxon>
        <taxon>Sar</taxon>
        <taxon>Stramenopiles</taxon>
        <taxon>Oomycota</taxon>
        <taxon>Peronosporomycetes</taxon>
        <taxon>Peronosporales</taxon>
        <taxon>Peronosporaceae</taxon>
        <taxon>Phytophthora</taxon>
    </lineage>
</organism>
<evidence type="ECO:0000313" key="6">
    <source>
        <dbReference type="Proteomes" id="UP000434957"/>
    </source>
</evidence>
<dbReference type="EMBL" id="QXFT01002368">
    <property type="protein sequence ID" value="KAE9299400.1"/>
    <property type="molecule type" value="Genomic_DNA"/>
</dbReference>
<reference evidence="4 7" key="1">
    <citation type="submission" date="2018-09" db="EMBL/GenBank/DDBJ databases">
        <title>Genomic investigation of the strawberry pathogen Phytophthora fragariae indicates pathogenicity is determined by transcriptional variation in three key races.</title>
        <authorList>
            <person name="Adams T.M."/>
            <person name="Armitage A.D."/>
            <person name="Sobczyk M.K."/>
            <person name="Bates H.J."/>
            <person name="Dunwell J.M."/>
            <person name="Nellist C.F."/>
            <person name="Harrison R.J."/>
        </authorList>
    </citation>
    <scope>NUCLEOTIDE SEQUENCE [LARGE SCALE GENOMIC DNA]</scope>
    <source>
        <strain evidence="4 7">SCRP324</strain>
        <strain evidence="5 6">SCRP333</strain>
    </source>
</reference>
<gene>
    <name evidence="4" type="ORF">PR002_g21326</name>
    <name evidence="5" type="ORF">PR003_g23009</name>
</gene>
<dbReference type="Pfam" id="PF14223">
    <property type="entry name" value="Retrotran_gag_2"/>
    <property type="match status" value="1"/>
</dbReference>
<sequence length="239" mass="27135">MMMIAFEEKDVVDFVTGKKIAADAKDKADFDGIQAKIKLMIMASLSMELGQQVMMNKTGTEMWKYLEDFYEGKTNAATRANQEIILFNRLQTARCKAGEDVAQHVDKMFTFKAQLAALNADVRGPILIQMLVQSLPKNERFDRLKGMMESGSKKMDSPEKVKDQILRMESYNRKDRVLAAHDQGTNVGVNQQGESRAADWKQGTCFKCHLPGHRFNECPSKDEKDENDEKDLEVLEGQQ</sequence>
<dbReference type="Gene3D" id="4.10.60.10">
    <property type="entry name" value="Zinc finger, CCHC-type"/>
    <property type="match status" value="1"/>
</dbReference>
<keyword evidence="6" id="KW-1185">Reference proteome</keyword>